<name>A0A1T4R5Z9_9GAMM</name>
<protein>
    <submittedName>
        <fullName evidence="13">High-affinity iron transporter</fullName>
    </submittedName>
</protein>
<evidence type="ECO:0000256" key="9">
    <source>
        <dbReference type="PROSITE-ProRule" id="PRU00433"/>
    </source>
</evidence>
<gene>
    <name evidence="13" type="ORF">SAMN02745674_01983</name>
</gene>
<keyword evidence="11" id="KW-0732">Signal</keyword>
<dbReference type="PANTHER" id="PTHR31632:SF2">
    <property type="entry name" value="PLASMA MEMBRANE IRON PERMEASE"/>
    <property type="match status" value="1"/>
</dbReference>
<feature type="transmembrane region" description="Helical" evidence="10">
    <location>
        <begin position="455"/>
        <end position="474"/>
    </location>
</feature>
<dbReference type="EMBL" id="FUXP01000007">
    <property type="protein sequence ID" value="SKA11369.1"/>
    <property type="molecule type" value="Genomic_DNA"/>
</dbReference>
<evidence type="ECO:0000256" key="11">
    <source>
        <dbReference type="SAM" id="SignalP"/>
    </source>
</evidence>
<dbReference type="GO" id="GO:0033573">
    <property type="term" value="C:high-affinity iron permease complex"/>
    <property type="evidence" value="ECO:0007669"/>
    <property type="project" value="InterPro"/>
</dbReference>
<keyword evidence="5 9" id="KW-0479">Metal-binding</keyword>
<evidence type="ECO:0000256" key="6">
    <source>
        <dbReference type="ARBA" id="ARBA00022989"/>
    </source>
</evidence>
<reference evidence="13 14" key="1">
    <citation type="submission" date="2017-02" db="EMBL/GenBank/DDBJ databases">
        <authorList>
            <person name="Peterson S.W."/>
        </authorList>
    </citation>
    <scope>NUCLEOTIDE SEQUENCE [LARGE SCALE GENOMIC DNA]</scope>
    <source>
        <strain evidence="13 14">DSM 21749</strain>
    </source>
</reference>
<keyword evidence="14" id="KW-1185">Reference proteome</keyword>
<dbReference type="GO" id="GO:0046872">
    <property type="term" value="F:metal ion binding"/>
    <property type="evidence" value="ECO:0007669"/>
    <property type="project" value="UniProtKB-KW"/>
</dbReference>
<feature type="transmembrane region" description="Helical" evidence="10">
    <location>
        <begin position="563"/>
        <end position="585"/>
    </location>
</feature>
<dbReference type="Pfam" id="PF03239">
    <property type="entry name" value="FTR1"/>
    <property type="match status" value="1"/>
</dbReference>
<dbReference type="Proteomes" id="UP000190061">
    <property type="component" value="Unassembled WGS sequence"/>
</dbReference>
<organism evidence="13 14">
    <name type="scientific">Lysobacter spongiicola DSM 21749</name>
    <dbReference type="NCBI Taxonomy" id="1122188"/>
    <lineage>
        <taxon>Bacteria</taxon>
        <taxon>Pseudomonadati</taxon>
        <taxon>Pseudomonadota</taxon>
        <taxon>Gammaproteobacteria</taxon>
        <taxon>Lysobacterales</taxon>
        <taxon>Lysobacteraceae</taxon>
        <taxon>Novilysobacter</taxon>
    </lineage>
</organism>
<evidence type="ECO:0000259" key="12">
    <source>
        <dbReference type="PROSITE" id="PS51007"/>
    </source>
</evidence>
<feature type="transmembrane region" description="Helical" evidence="10">
    <location>
        <begin position="498"/>
        <end position="523"/>
    </location>
</feature>
<feature type="chain" id="PRO_5010587583" evidence="11">
    <location>
        <begin position="23"/>
        <end position="641"/>
    </location>
</feature>
<proteinExistence type="inferred from homology"/>
<keyword evidence="3 9" id="KW-0349">Heme</keyword>
<dbReference type="SUPFAM" id="SSF46626">
    <property type="entry name" value="Cytochrome c"/>
    <property type="match status" value="2"/>
</dbReference>
<comment type="subcellular location">
    <subcellularLocation>
        <location evidence="1">Membrane</location>
        <topology evidence="1">Multi-pass membrane protein</topology>
    </subcellularLocation>
</comment>
<dbReference type="PROSITE" id="PS51007">
    <property type="entry name" value="CYTC"/>
    <property type="match status" value="1"/>
</dbReference>
<evidence type="ECO:0000313" key="13">
    <source>
        <dbReference type="EMBL" id="SKA11369.1"/>
    </source>
</evidence>
<dbReference type="Gene3D" id="1.10.760.10">
    <property type="entry name" value="Cytochrome c-like domain"/>
    <property type="match status" value="1"/>
</dbReference>
<feature type="transmembrane region" description="Helical" evidence="10">
    <location>
        <begin position="529"/>
        <end position="551"/>
    </location>
</feature>
<sequence length="641" mass="68257">MSNLLRSLVLSALFLLCLPAEANPGAQTVWRLLDYVAVDYPEAVQGGEVVNQLEFDEMVEFSASVRERLAALPDAGSHPELMREAEALEAAIAAKGDPAEIGVMARALAAAVLEAYPVPLAPDSVPTPAAAAPLYQQQCASCHGTEGAGDGPAGVGQDPAPIDFTDEARARERSIFALYQVIEQGLEGTTMGSYAHLPADDRWALSFHIGQYAYPADLVEPGRQLWEGSDEVRALLPDLATLIHVTPATLAAEVGEDEARALTAYLRRHPEVVQSVQEPAGLLALARERLAQGTDAYAAGNQREARDLVLSAYLDGFEPMEPLLAARDAGLMAEIEEAMAELRSRIAGSADVAQVQAQADAVDALFDRAEVALAPDQASDASSFIGAFTILLREGLEALLIVIAMIAFLRKANREDAMPYVHAGWVGALLAGVVTWIAATYLVSISGASRELTEGFAALFAAVVLLFVGIWMHGKSQAGAWQRYIQEKLSHALNRRSAWFLFLLSFVVVYREVFETVLFYAALWSQGNGGAIVAGGGAAALVLVVVAWAMLRYALKLPIARFFALSSILIAVLAVVLAGKGIAALQEAGWISMSMFNGPRVDLLGLYPTLQSVGAQVLVLAVIAAGFMYNRFAEAGRPATA</sequence>
<evidence type="ECO:0000256" key="1">
    <source>
        <dbReference type="ARBA" id="ARBA00004141"/>
    </source>
</evidence>
<evidence type="ECO:0000256" key="10">
    <source>
        <dbReference type="SAM" id="Phobius"/>
    </source>
</evidence>
<evidence type="ECO:0000256" key="3">
    <source>
        <dbReference type="ARBA" id="ARBA00022617"/>
    </source>
</evidence>
<dbReference type="GO" id="GO:0009055">
    <property type="term" value="F:electron transfer activity"/>
    <property type="evidence" value="ECO:0007669"/>
    <property type="project" value="InterPro"/>
</dbReference>
<keyword evidence="4 10" id="KW-0812">Transmembrane</keyword>
<dbReference type="InterPro" id="IPR036909">
    <property type="entry name" value="Cyt_c-like_dom_sf"/>
</dbReference>
<evidence type="ECO:0000313" key="14">
    <source>
        <dbReference type="Proteomes" id="UP000190061"/>
    </source>
</evidence>
<comment type="similarity">
    <text evidence="2">Belongs to the oxidase-dependent Fe transporter (OFeT) (TC 9.A.10.1) family.</text>
</comment>
<dbReference type="STRING" id="1122188.SAMN02745674_01983"/>
<accession>A0A1T4R5Z9</accession>
<evidence type="ECO:0000256" key="2">
    <source>
        <dbReference type="ARBA" id="ARBA00008333"/>
    </source>
</evidence>
<dbReference type="RefSeq" id="WP_078758553.1">
    <property type="nucleotide sequence ID" value="NZ_FUXP01000007.1"/>
</dbReference>
<keyword evidence="8 10" id="KW-0472">Membrane</keyword>
<keyword evidence="7 9" id="KW-0408">Iron</keyword>
<evidence type="ECO:0000256" key="4">
    <source>
        <dbReference type="ARBA" id="ARBA00022692"/>
    </source>
</evidence>
<dbReference type="InterPro" id="IPR004923">
    <property type="entry name" value="FTR1/Fip1/EfeU"/>
</dbReference>
<feature type="transmembrane region" description="Helical" evidence="10">
    <location>
        <begin position="420"/>
        <end position="443"/>
    </location>
</feature>
<dbReference type="GO" id="GO:0015093">
    <property type="term" value="F:ferrous iron transmembrane transporter activity"/>
    <property type="evidence" value="ECO:0007669"/>
    <property type="project" value="TreeGrafter"/>
</dbReference>
<dbReference type="AlphaFoldDB" id="A0A1T4R5Z9"/>
<keyword evidence="6 10" id="KW-1133">Transmembrane helix</keyword>
<evidence type="ECO:0000256" key="7">
    <source>
        <dbReference type="ARBA" id="ARBA00023004"/>
    </source>
</evidence>
<feature type="transmembrane region" description="Helical" evidence="10">
    <location>
        <begin position="384"/>
        <end position="408"/>
    </location>
</feature>
<dbReference type="Pfam" id="PF13442">
    <property type="entry name" value="Cytochrome_CBB3"/>
    <property type="match status" value="1"/>
</dbReference>
<dbReference type="PANTHER" id="PTHR31632">
    <property type="entry name" value="IRON TRANSPORTER FTH1"/>
    <property type="match status" value="1"/>
</dbReference>
<feature type="signal peptide" evidence="11">
    <location>
        <begin position="1"/>
        <end position="22"/>
    </location>
</feature>
<evidence type="ECO:0000256" key="5">
    <source>
        <dbReference type="ARBA" id="ARBA00022723"/>
    </source>
</evidence>
<feature type="transmembrane region" description="Helical" evidence="10">
    <location>
        <begin position="605"/>
        <end position="629"/>
    </location>
</feature>
<dbReference type="GO" id="GO:0020037">
    <property type="term" value="F:heme binding"/>
    <property type="evidence" value="ECO:0007669"/>
    <property type="project" value="InterPro"/>
</dbReference>
<dbReference type="InterPro" id="IPR009056">
    <property type="entry name" value="Cyt_c-like_dom"/>
</dbReference>
<feature type="domain" description="Cytochrome c" evidence="12">
    <location>
        <begin position="126"/>
        <end position="270"/>
    </location>
</feature>
<evidence type="ECO:0000256" key="8">
    <source>
        <dbReference type="ARBA" id="ARBA00023136"/>
    </source>
</evidence>